<organism evidence="1 2">
    <name type="scientific">Actinoplanes awajinensis subsp. mycoplanecinus</name>
    <dbReference type="NCBI Taxonomy" id="135947"/>
    <lineage>
        <taxon>Bacteria</taxon>
        <taxon>Bacillati</taxon>
        <taxon>Actinomycetota</taxon>
        <taxon>Actinomycetes</taxon>
        <taxon>Micromonosporales</taxon>
        <taxon>Micromonosporaceae</taxon>
        <taxon>Actinoplanes</taxon>
    </lineage>
</organism>
<reference evidence="1 2" key="1">
    <citation type="submission" date="2015-10" db="EMBL/GenBank/DDBJ databases">
        <authorList>
            <person name="Gilbert D.G."/>
        </authorList>
    </citation>
    <scope>NUCLEOTIDE SEQUENCE [LARGE SCALE GENOMIC DNA]</scope>
    <source>
        <strain evidence="1 2">NRRL B-16712</strain>
    </source>
</reference>
<dbReference type="AlphaFoldDB" id="A0A101J917"/>
<gene>
    <name evidence="1" type="ORF">ADL15_48755</name>
</gene>
<accession>A0A101J917</accession>
<evidence type="ECO:0000313" key="2">
    <source>
        <dbReference type="Proteomes" id="UP000053244"/>
    </source>
</evidence>
<name>A0A101J917_9ACTN</name>
<dbReference type="EMBL" id="LLZH01000342">
    <property type="protein sequence ID" value="KUL22427.1"/>
    <property type="molecule type" value="Genomic_DNA"/>
</dbReference>
<proteinExistence type="predicted"/>
<sequence length="77" mass="8350">MLRQHRRKPPSGAARARVLAAELLDQLLAADDAGGDATDDAVSALDLSFATDTPYDVYWSVQKDSSSRRMVASLVCR</sequence>
<protein>
    <submittedName>
        <fullName evidence="1">Uncharacterized protein</fullName>
    </submittedName>
</protein>
<dbReference type="Proteomes" id="UP000053244">
    <property type="component" value="Unassembled WGS sequence"/>
</dbReference>
<keyword evidence="2" id="KW-1185">Reference proteome</keyword>
<evidence type="ECO:0000313" key="1">
    <source>
        <dbReference type="EMBL" id="KUL22427.1"/>
    </source>
</evidence>
<comment type="caution">
    <text evidence="1">The sequence shown here is derived from an EMBL/GenBank/DDBJ whole genome shotgun (WGS) entry which is preliminary data.</text>
</comment>